<dbReference type="PANTHER" id="PTHR12001">
    <property type="entry name" value="GERANYLGERANYL PYROPHOSPHATE SYNTHASE"/>
    <property type="match status" value="1"/>
</dbReference>
<comment type="cofactor">
    <cofactor evidence="1">
        <name>Mg(2+)</name>
        <dbReference type="ChEBI" id="CHEBI:18420"/>
    </cofactor>
</comment>
<evidence type="ECO:0000256" key="5">
    <source>
        <dbReference type="ARBA" id="ARBA00022842"/>
    </source>
</evidence>
<proteinExistence type="inferred from homology"/>
<protein>
    <submittedName>
        <fullName evidence="7">Polyprenyl synthetase family protein</fullName>
        <ecNumber evidence="7">2.5.1.-</ecNumber>
    </submittedName>
</protein>
<evidence type="ECO:0000256" key="2">
    <source>
        <dbReference type="ARBA" id="ARBA00006706"/>
    </source>
</evidence>
<organism evidence="7 8">
    <name type="scientific">Streptacidiphilus monticola</name>
    <dbReference type="NCBI Taxonomy" id="2161674"/>
    <lineage>
        <taxon>Bacteria</taxon>
        <taxon>Bacillati</taxon>
        <taxon>Actinomycetota</taxon>
        <taxon>Actinomycetes</taxon>
        <taxon>Kitasatosporales</taxon>
        <taxon>Streptomycetaceae</taxon>
        <taxon>Streptacidiphilus</taxon>
    </lineage>
</organism>
<dbReference type="EC" id="2.5.1.-" evidence="7"/>
<keyword evidence="4" id="KW-0479">Metal-binding</keyword>
<keyword evidence="3 6" id="KW-0808">Transferase</keyword>
<comment type="similarity">
    <text evidence="2 6">Belongs to the FPP/GGPP synthase family.</text>
</comment>
<accession>A0ABW1FUP8</accession>
<dbReference type="Pfam" id="PF00348">
    <property type="entry name" value="polyprenyl_synt"/>
    <property type="match status" value="1"/>
</dbReference>
<sequence>MTVVGPFGLSVQDQALEAEVRVGMAAVEEALAEATKSTVPFITVAAQHLNEAGGKRFRPLLVLLASQFGDPNAPGIVPSAVVVELTHLATLYHDDVMDDAEMRRGADTANARWDNSVAILTGDFIFSRASQILAGLGPEAVRLQAEAFERLVTGQIMETAGPGPNEDPVRHYLEVLSGKTSSLIAVSCHLGALMAGADPRVIELLKEFGERIGLAFQLADDILDIASDSHVSGKKPGTDLREGVPTLPVLLLKASEPDPDVPGDLRLRELLTGPIEDDALHAEALELMRRHPALAQAREDTLRYAEEARTLLAALPATPARSALEGLCDAVALRTM</sequence>
<dbReference type="InterPro" id="IPR000092">
    <property type="entry name" value="Polyprenyl_synt"/>
</dbReference>
<dbReference type="PROSITE" id="PS00444">
    <property type="entry name" value="POLYPRENYL_SYNTHASE_2"/>
    <property type="match status" value="1"/>
</dbReference>
<dbReference type="InterPro" id="IPR033749">
    <property type="entry name" value="Polyprenyl_synt_CS"/>
</dbReference>
<evidence type="ECO:0000313" key="7">
    <source>
        <dbReference type="EMBL" id="MFC5905648.1"/>
    </source>
</evidence>
<keyword evidence="8" id="KW-1185">Reference proteome</keyword>
<evidence type="ECO:0000256" key="1">
    <source>
        <dbReference type="ARBA" id="ARBA00001946"/>
    </source>
</evidence>
<comment type="caution">
    <text evidence="7">The sequence shown here is derived from an EMBL/GenBank/DDBJ whole genome shotgun (WGS) entry which is preliminary data.</text>
</comment>
<dbReference type="GO" id="GO:0016740">
    <property type="term" value="F:transferase activity"/>
    <property type="evidence" value="ECO:0007669"/>
    <property type="project" value="UniProtKB-KW"/>
</dbReference>
<gene>
    <name evidence="7" type="ORF">ACFP3V_00215</name>
</gene>
<name>A0ABW1FUP8_9ACTN</name>
<dbReference type="SUPFAM" id="SSF48576">
    <property type="entry name" value="Terpenoid synthases"/>
    <property type="match status" value="1"/>
</dbReference>
<evidence type="ECO:0000313" key="8">
    <source>
        <dbReference type="Proteomes" id="UP001596174"/>
    </source>
</evidence>
<dbReference type="SFLD" id="SFLDG01017">
    <property type="entry name" value="Polyprenyl_Transferase_Like"/>
    <property type="match status" value="1"/>
</dbReference>
<dbReference type="RefSeq" id="WP_380578282.1">
    <property type="nucleotide sequence ID" value="NZ_JBHSQJ010000001.1"/>
</dbReference>
<dbReference type="CDD" id="cd00685">
    <property type="entry name" value="Trans_IPPS_HT"/>
    <property type="match status" value="1"/>
</dbReference>
<dbReference type="PANTHER" id="PTHR12001:SF69">
    <property type="entry name" value="ALL TRANS-POLYPRENYL-DIPHOSPHATE SYNTHASE PDSS1"/>
    <property type="match status" value="1"/>
</dbReference>
<dbReference type="EMBL" id="JBHSQJ010000001">
    <property type="protein sequence ID" value="MFC5905648.1"/>
    <property type="molecule type" value="Genomic_DNA"/>
</dbReference>
<dbReference type="Gene3D" id="1.10.600.10">
    <property type="entry name" value="Farnesyl Diphosphate Synthase"/>
    <property type="match status" value="1"/>
</dbReference>
<dbReference type="InterPro" id="IPR008949">
    <property type="entry name" value="Isoprenoid_synthase_dom_sf"/>
</dbReference>
<dbReference type="SFLD" id="SFLDS00005">
    <property type="entry name" value="Isoprenoid_Synthase_Type_I"/>
    <property type="match status" value="1"/>
</dbReference>
<evidence type="ECO:0000256" key="6">
    <source>
        <dbReference type="RuleBase" id="RU004466"/>
    </source>
</evidence>
<evidence type="ECO:0000256" key="4">
    <source>
        <dbReference type="ARBA" id="ARBA00022723"/>
    </source>
</evidence>
<evidence type="ECO:0000256" key="3">
    <source>
        <dbReference type="ARBA" id="ARBA00022679"/>
    </source>
</evidence>
<dbReference type="Proteomes" id="UP001596174">
    <property type="component" value="Unassembled WGS sequence"/>
</dbReference>
<reference evidence="8" key="1">
    <citation type="journal article" date="2019" name="Int. J. Syst. Evol. Microbiol.">
        <title>The Global Catalogue of Microorganisms (GCM) 10K type strain sequencing project: providing services to taxonomists for standard genome sequencing and annotation.</title>
        <authorList>
            <consortium name="The Broad Institute Genomics Platform"/>
            <consortium name="The Broad Institute Genome Sequencing Center for Infectious Disease"/>
            <person name="Wu L."/>
            <person name="Ma J."/>
        </authorList>
    </citation>
    <scope>NUCLEOTIDE SEQUENCE [LARGE SCALE GENOMIC DNA]</scope>
    <source>
        <strain evidence="8">JCM 4816</strain>
    </source>
</reference>
<keyword evidence="5" id="KW-0460">Magnesium</keyword>